<feature type="compositionally biased region" description="Basic and acidic residues" evidence="4">
    <location>
        <begin position="1915"/>
        <end position="1946"/>
    </location>
</feature>
<dbReference type="GO" id="GO:0005814">
    <property type="term" value="C:centriole"/>
    <property type="evidence" value="ECO:0007669"/>
    <property type="project" value="TreeGrafter"/>
</dbReference>
<feature type="compositionally biased region" description="Polar residues" evidence="4">
    <location>
        <begin position="789"/>
        <end position="800"/>
    </location>
</feature>
<feature type="region of interest" description="Disordered" evidence="4">
    <location>
        <begin position="1637"/>
        <end position="1679"/>
    </location>
</feature>
<feature type="region of interest" description="Disordered" evidence="4">
    <location>
        <begin position="318"/>
        <end position="503"/>
    </location>
</feature>
<reference evidence="6" key="1">
    <citation type="submission" date="2021-01" db="EMBL/GenBank/DDBJ databases">
        <title>A chromosome-scale assembly of European eel, Anguilla anguilla.</title>
        <authorList>
            <person name="Henkel C."/>
            <person name="Jong-Raadsen S.A."/>
            <person name="Dufour S."/>
            <person name="Weltzien F.-A."/>
            <person name="Palstra A.P."/>
            <person name="Pelster B."/>
            <person name="Spaink H.P."/>
            <person name="Van Den Thillart G.E."/>
            <person name="Jansen H."/>
            <person name="Zahm M."/>
            <person name="Klopp C."/>
            <person name="Cedric C."/>
            <person name="Louis A."/>
            <person name="Berthelot C."/>
            <person name="Parey E."/>
            <person name="Roest Crollius H."/>
            <person name="Montfort J."/>
            <person name="Robinson-Rechavi M."/>
            <person name="Bucao C."/>
            <person name="Bouchez O."/>
            <person name="Gislard M."/>
            <person name="Lluch J."/>
            <person name="Milhes M."/>
            <person name="Lampietro C."/>
            <person name="Lopez Roques C."/>
            <person name="Donnadieu C."/>
            <person name="Braasch I."/>
            <person name="Desvignes T."/>
            <person name="Postlethwait J."/>
            <person name="Bobe J."/>
            <person name="Guiguen Y."/>
            <person name="Dirks R."/>
        </authorList>
    </citation>
    <scope>NUCLEOTIDE SEQUENCE</scope>
    <source>
        <strain evidence="6">Tag_6206</strain>
        <tissue evidence="6">Liver</tissue>
    </source>
</reference>
<feature type="domain" description="ALMS motif" evidence="5">
    <location>
        <begin position="2360"/>
        <end position="2506"/>
    </location>
</feature>
<feature type="compositionally biased region" description="Basic and acidic residues" evidence="4">
    <location>
        <begin position="361"/>
        <end position="372"/>
    </location>
</feature>
<evidence type="ECO:0000259" key="5">
    <source>
        <dbReference type="Pfam" id="PF15309"/>
    </source>
</evidence>
<feature type="region of interest" description="Disordered" evidence="4">
    <location>
        <begin position="2288"/>
        <end position="2355"/>
    </location>
</feature>
<dbReference type="Pfam" id="PF15309">
    <property type="entry name" value="ALMS_motif"/>
    <property type="match status" value="1"/>
</dbReference>
<feature type="compositionally biased region" description="Polar residues" evidence="4">
    <location>
        <begin position="405"/>
        <end position="417"/>
    </location>
</feature>
<evidence type="ECO:0000256" key="3">
    <source>
        <dbReference type="ARBA" id="ARBA00023212"/>
    </source>
</evidence>
<keyword evidence="7" id="KW-1185">Reference proteome</keyword>
<feature type="region of interest" description="Disordered" evidence="4">
    <location>
        <begin position="1380"/>
        <end position="1413"/>
    </location>
</feature>
<feature type="compositionally biased region" description="Basic and acidic residues" evidence="4">
    <location>
        <begin position="2025"/>
        <end position="2056"/>
    </location>
</feature>
<feature type="compositionally biased region" description="Basic and acidic residues" evidence="4">
    <location>
        <begin position="275"/>
        <end position="292"/>
    </location>
</feature>
<feature type="compositionally biased region" description="Polar residues" evidence="4">
    <location>
        <begin position="1949"/>
        <end position="1958"/>
    </location>
</feature>
<feature type="compositionally biased region" description="Polar residues" evidence="4">
    <location>
        <begin position="950"/>
        <end position="964"/>
    </location>
</feature>
<feature type="region of interest" description="Disordered" evidence="4">
    <location>
        <begin position="1264"/>
        <end position="1312"/>
    </location>
</feature>
<feature type="compositionally biased region" description="Polar residues" evidence="4">
    <location>
        <begin position="337"/>
        <end position="346"/>
    </location>
</feature>
<comment type="subcellular location">
    <subcellularLocation>
        <location evidence="1">Cytoplasm</location>
        <location evidence="1">Cytoskeleton</location>
        <location evidence="1">Microtubule organizing center</location>
        <location evidence="1">Centrosome</location>
    </subcellularLocation>
</comment>
<dbReference type="Proteomes" id="UP001044222">
    <property type="component" value="Unassembled WGS sequence"/>
</dbReference>
<feature type="compositionally biased region" description="Polar residues" evidence="4">
    <location>
        <begin position="1539"/>
        <end position="1558"/>
    </location>
</feature>
<feature type="compositionally biased region" description="Basic residues" evidence="4">
    <location>
        <begin position="1464"/>
        <end position="1476"/>
    </location>
</feature>
<dbReference type="InterPro" id="IPR029299">
    <property type="entry name" value="ALMS_motif"/>
</dbReference>
<feature type="compositionally biased region" description="Low complexity" evidence="4">
    <location>
        <begin position="1170"/>
        <end position="1181"/>
    </location>
</feature>
<feature type="compositionally biased region" description="Basic and acidic residues" evidence="4">
    <location>
        <begin position="2318"/>
        <end position="2329"/>
    </location>
</feature>
<accession>A0A9D3MJF8</accession>
<feature type="compositionally biased region" description="Low complexity" evidence="4">
    <location>
        <begin position="33"/>
        <end position="50"/>
    </location>
</feature>
<feature type="region of interest" description="Disordered" evidence="4">
    <location>
        <begin position="557"/>
        <end position="577"/>
    </location>
</feature>
<feature type="compositionally biased region" description="Basic and acidic residues" evidence="4">
    <location>
        <begin position="455"/>
        <end position="470"/>
    </location>
</feature>
<feature type="region of interest" description="Disordered" evidence="4">
    <location>
        <begin position="939"/>
        <end position="971"/>
    </location>
</feature>
<feature type="compositionally biased region" description="Polar residues" evidence="4">
    <location>
        <begin position="1159"/>
        <end position="1169"/>
    </location>
</feature>
<gene>
    <name evidence="6" type="ORF">ANANG_G00098160</name>
</gene>
<feature type="compositionally biased region" description="Polar residues" evidence="4">
    <location>
        <begin position="484"/>
        <end position="502"/>
    </location>
</feature>
<feature type="region of interest" description="Disordered" evidence="4">
    <location>
        <begin position="1018"/>
        <end position="1046"/>
    </location>
</feature>
<evidence type="ECO:0000313" key="7">
    <source>
        <dbReference type="Proteomes" id="UP001044222"/>
    </source>
</evidence>
<dbReference type="PANTHER" id="PTHR21553">
    <property type="entry name" value="ALMS1-RELATED"/>
    <property type="match status" value="1"/>
</dbReference>
<feature type="region of interest" description="Disordered" evidence="4">
    <location>
        <begin position="1836"/>
        <end position="1878"/>
    </location>
</feature>
<evidence type="ECO:0000256" key="2">
    <source>
        <dbReference type="ARBA" id="ARBA00022490"/>
    </source>
</evidence>
<proteinExistence type="predicted"/>
<feature type="region of interest" description="Disordered" evidence="4">
    <location>
        <begin position="515"/>
        <end position="538"/>
    </location>
</feature>
<feature type="region of interest" description="Disordered" evidence="4">
    <location>
        <begin position="1225"/>
        <end position="1246"/>
    </location>
</feature>
<feature type="compositionally biased region" description="Pro residues" evidence="4">
    <location>
        <begin position="1022"/>
        <end position="1034"/>
    </location>
</feature>
<feature type="compositionally biased region" description="Polar residues" evidence="4">
    <location>
        <begin position="1070"/>
        <end position="1082"/>
    </location>
</feature>
<feature type="compositionally biased region" description="Polar residues" evidence="4">
    <location>
        <begin position="1387"/>
        <end position="1400"/>
    </location>
</feature>
<feature type="compositionally biased region" description="Basic and acidic residues" evidence="4">
    <location>
        <begin position="380"/>
        <end position="398"/>
    </location>
</feature>
<feature type="compositionally biased region" description="Polar residues" evidence="4">
    <location>
        <begin position="1581"/>
        <end position="1601"/>
    </location>
</feature>
<dbReference type="EMBL" id="JAFIRN010000005">
    <property type="protein sequence ID" value="KAG5848410.1"/>
    <property type="molecule type" value="Genomic_DNA"/>
</dbReference>
<protein>
    <recommendedName>
        <fullName evidence="5">ALMS motif domain-containing protein</fullName>
    </recommendedName>
</protein>
<dbReference type="PANTHER" id="PTHR21553:SF36">
    <property type="entry name" value="ALMS1 CENTROSOME AND BASAL BODY-ASSOCIATED PROTEIN-RELATED"/>
    <property type="match status" value="1"/>
</dbReference>
<organism evidence="6 7">
    <name type="scientific">Anguilla anguilla</name>
    <name type="common">European freshwater eel</name>
    <name type="synonym">Muraena anguilla</name>
    <dbReference type="NCBI Taxonomy" id="7936"/>
    <lineage>
        <taxon>Eukaryota</taxon>
        <taxon>Metazoa</taxon>
        <taxon>Chordata</taxon>
        <taxon>Craniata</taxon>
        <taxon>Vertebrata</taxon>
        <taxon>Euteleostomi</taxon>
        <taxon>Actinopterygii</taxon>
        <taxon>Neopterygii</taxon>
        <taxon>Teleostei</taxon>
        <taxon>Anguilliformes</taxon>
        <taxon>Anguillidae</taxon>
        <taxon>Anguilla</taxon>
    </lineage>
</organism>
<feature type="region of interest" description="Disordered" evidence="4">
    <location>
        <begin position="266"/>
        <end position="303"/>
    </location>
</feature>
<feature type="region of interest" description="Disordered" evidence="4">
    <location>
        <begin position="2223"/>
        <end position="2273"/>
    </location>
</feature>
<dbReference type="GO" id="GO:0005813">
    <property type="term" value="C:centrosome"/>
    <property type="evidence" value="ECO:0007669"/>
    <property type="project" value="UniProtKB-SubCell"/>
</dbReference>
<feature type="compositionally biased region" description="Low complexity" evidence="4">
    <location>
        <begin position="323"/>
        <end position="336"/>
    </location>
</feature>
<feature type="compositionally biased region" description="Polar residues" evidence="4">
    <location>
        <begin position="1902"/>
        <end position="1911"/>
    </location>
</feature>
<feature type="compositionally biased region" description="Basic and acidic residues" evidence="4">
    <location>
        <begin position="1477"/>
        <end position="1492"/>
    </location>
</feature>
<dbReference type="GO" id="GO:0008017">
    <property type="term" value="F:microtubule binding"/>
    <property type="evidence" value="ECO:0007669"/>
    <property type="project" value="TreeGrafter"/>
</dbReference>
<feature type="region of interest" description="Disordered" evidence="4">
    <location>
        <begin position="1159"/>
        <end position="1207"/>
    </location>
</feature>
<keyword evidence="2" id="KW-0963">Cytoplasm</keyword>
<feature type="compositionally biased region" description="Polar residues" evidence="4">
    <location>
        <begin position="424"/>
        <end position="439"/>
    </location>
</feature>
<sequence>METVEVQDEEAVIRPIVTTPPISRQSRADELRSVSSSPGSGTHISSSTSAVSLGEAIAHRAKQGVESWGQLPMEEDASQLTMASVSRLGQTSSWPEEVHIHHDPIQERLVTVAEDATVQRHEGRACSFTLEFQDSRLSPALPLLPDKSGKLHSLAEDTLFHQTDLEFVALRGSPDISVASERFPMPHQVSDASQICSSKVSKDLPADQSVLLQEHLGLAVASVEEVSCCSLSQHTLSPFSEDGEQDVEHIHGILEEMQVEREPCYGVADQPTDNSDGKDQSSLDTRPQEKPMKKMSQVSSSFRSGDVTVPLLRELPQRNANLSSSSSVVSSASATSMNKGSSSRGSTGYKAIKPEAAPSPRLKEVTEQKTSELEEVVGLKLDHSRSSLEWEPSAEQREGPLGVASCSSPTQVKTSRGTAALDTSGRSEVSNITTRASRTQQDDDSDALREQLCAEIERARQSESRPKAQEADSPQAPGQPKPPSSQSATPNTCSLGTHSGRGSTIIEVATDFDKTEGRLSPGFSFERGHTERELSSSGNQMAVDGSFLGTFSQPVSQSTPGVFSGPPRASVQPPIGKLSPIESNLEVSQPSSSRVVQSSSSKPFLAPTFDISVRNPSGLGTGMGSFRDASLKSTGKIQSLPSLNFMEKVGAWNMTQTSGTTYFDNLALRGFTGVSPKKKAFDAISDSLNRMLSQEGGSKQFVAASAPGPSIHSPRRNLAASFSGTTAFGSDSRGGSFVASPLDRSGNQPTLCADTGEIQPREKPGNDLASPESLCLSGMPKMDPPQREPGQNEQDTGQQLDRTEPAGQQGVVTDKDQSGAGRGSAEELQSTAQLTTRLGLDRFSDVSSNRDLSNTLTCSQDSYHVERRLAASIGAVSSVGSLEVDNYVPYWTPSPPSPAKDAELNIEARIPMYLHNLGIDQSPSAILTPFVPRGPIREPEFSPTDLCTLKGSTGTPTKSTQPSEAGSPAKGEFSRCSLLSVGSSVSISLSVDSLQPKIPLSQHTKDRPLNERCLQTAFHPLGPLPQGSPQPPGPDTGHNLSDSDDDPTAVRVRELIEKFQSGKVFVTPDSLPSTEARQQQARDSPLEAKPSETSDSSMDPGADSFVGSKTLQEIRKLLGRAESIVSGKSSVSSSPPSLRDSDDSLLCLKRKLEGFQDSFASSTGNQEMPSSLLWGRSSSESALTSDGMKERASGELGRSPRASGHNFAQGKGVLLRSLDSISNQAAESFPTKSVRRSEPEGCSATAPDRAAPVFVSIMQVNPPTPSGGVQQGPAQEVMSPTESSVSGPAENMQAPSLREAERAVESDSSSADTLTTRVAALLRNESPATMASSSCSTADEEERKAREWIKLKVTGQQCEKLQLNVEDRQRIEEIKRDLLHNTKRMTKSQLSTDTDSSTHSGAPWGQPPSHAGQFDALKSAEHQLSHQLQRLNHYAFDSSVQLHPPVRQDPEARPHAHAPQSGSPRHRRRSPAGHRVRTSESREPALQTKEDTAVQISPEAESAGGTMSVAHVRGSPTDLVPASGPGPDRPESPSPLEAVTQSKTETLGTRYSTSYGFDTSSTAGEGSRTGGGRSRSPFHLNPTSYRQVSRSDPNMSSTSSLEPAAAPLHNSTFASGSCAILSPTKKVLSHVHLTLSPKLPKGKSEESAVEPPVRQDWASERRAGGTESTAGLPPDFSTRLTSRNLPEFSAREQLFPDGRPPVNRSSYFPAPRVTGWTDARQEPRSTPLLLDGASSQGVPIRPIGRENRETADASVQITTQEVPWRAEPVTSFPQSFTAQPRVSGLSEPLAIHTPAVPVLLPYKPHGSPELFYIPKSEAPLSDTTVRAPIQALTTPFRRGSAPRCWAPETGRQGRRSAADTPKGSTARGPRLTERAQDTEVSEWTRLAVFRLMKSGRVAGRTPSLSGQGEETYSTEDLRSYSRSVREPRPLGGSDREEPAHSWRDFATRGVSSQSSGGNLNELWQRFNEKRSQRESGPPGEGETPLLDRLERLSRLIHSSRNATPLGGREASAPGKRREERRRKQGEKEEKRREEEEQREADRRRGNGEQRSVREAWAEPGAEQEEESLSSSTLTEGSFGRHRCPAEKDGSASRSGDTDAGDSASTASTIDTARLIRAFGRAGSRPTPASTGSTAPSAGRGRARSRGEGGREAGPNPGPAPSPPETNSTDSSTLSTVAPGESMSVSCRTSRDVLVAKKAVKLVNKGVQAGDVEIVVNGTRKHTRDVGTVFPSPIPAREAGRSAAGSRGGQGEERSPPKTQSFMNEKRSRKAQIERYPQGVSWFVPADSLKGNAKENQPGPGALPGRGQVWFEPYTKTKPWREPLRERQIQEEPVGIKRRSPGQPIGSAETDTDGKAPPALARITLQEALEMRRPDFLSRSRERVKRLELQVEERRLQAVFQQEREQLFNRPGGRGQLSQPADFSAHRKRVVPRKEMFKRSKQLSNHEKKELRSDKVASQRKAMRIYSQLPEVQQRIEEEKRKAEYRSYRLNAQLYKKKITNRILGRKTPWQ</sequence>
<evidence type="ECO:0000256" key="1">
    <source>
        <dbReference type="ARBA" id="ARBA00004300"/>
    </source>
</evidence>
<dbReference type="GO" id="GO:0046599">
    <property type="term" value="P:regulation of centriole replication"/>
    <property type="evidence" value="ECO:0007669"/>
    <property type="project" value="TreeGrafter"/>
</dbReference>
<feature type="region of interest" description="Disordered" evidence="4">
    <location>
        <begin position="1898"/>
        <end position="2187"/>
    </location>
</feature>
<name>A0A9D3MJF8_ANGAN</name>
<feature type="region of interest" description="Disordered" evidence="4">
    <location>
        <begin position="2436"/>
        <end position="2456"/>
    </location>
</feature>
<evidence type="ECO:0000256" key="4">
    <source>
        <dbReference type="SAM" id="MobiDB-lite"/>
    </source>
</evidence>
<feature type="region of interest" description="Disordered" evidence="4">
    <location>
        <begin position="1064"/>
        <end position="1108"/>
    </location>
</feature>
<dbReference type="GO" id="GO:0005829">
    <property type="term" value="C:cytosol"/>
    <property type="evidence" value="ECO:0007669"/>
    <property type="project" value="TreeGrafter"/>
</dbReference>
<feature type="region of interest" description="Disordered" evidence="4">
    <location>
        <begin position="725"/>
        <end position="831"/>
    </location>
</feature>
<comment type="caution">
    <text evidence="6">The sequence shown here is derived from an EMBL/GenBank/DDBJ whole genome shotgun (WGS) entry which is preliminary data.</text>
</comment>
<evidence type="ECO:0000313" key="6">
    <source>
        <dbReference type="EMBL" id="KAG5848410.1"/>
    </source>
</evidence>
<feature type="region of interest" description="Disordered" evidence="4">
    <location>
        <begin position="1444"/>
        <end position="1603"/>
    </location>
</feature>
<keyword evidence="3" id="KW-0206">Cytoskeleton</keyword>
<feature type="region of interest" description="Disordered" evidence="4">
    <location>
        <begin position="15"/>
        <end position="50"/>
    </location>
</feature>